<reference evidence="2 3" key="1">
    <citation type="journal article" date="2023" name="Int. J. Mol. Sci.">
        <title>De Novo Assembly and Annotation of 11 Diverse Shrub Willow (Salix) Genomes Reveals Novel Gene Organization in Sex-Linked Regions.</title>
        <authorList>
            <person name="Hyden B."/>
            <person name="Feng K."/>
            <person name="Yates T.B."/>
            <person name="Jawdy S."/>
            <person name="Cereghino C."/>
            <person name="Smart L.B."/>
            <person name="Muchero W."/>
        </authorList>
    </citation>
    <scope>NUCLEOTIDE SEQUENCE [LARGE SCALE GENOMIC DNA]</scope>
    <source>
        <tissue evidence="2">Shoot tip</tissue>
    </source>
</reference>
<evidence type="ECO:0000313" key="2">
    <source>
        <dbReference type="EMBL" id="KAJ6412875.1"/>
    </source>
</evidence>
<name>A0AAD6JYX0_9ROSI</name>
<keyword evidence="3" id="KW-1185">Reference proteome</keyword>
<feature type="compositionally biased region" description="Basic and acidic residues" evidence="1">
    <location>
        <begin position="74"/>
        <end position="89"/>
    </location>
</feature>
<gene>
    <name evidence="2" type="ORF">OIU84_005846</name>
</gene>
<proteinExistence type="predicted"/>
<organism evidence="2 3">
    <name type="scientific">Salix udensis</name>
    <dbReference type="NCBI Taxonomy" id="889485"/>
    <lineage>
        <taxon>Eukaryota</taxon>
        <taxon>Viridiplantae</taxon>
        <taxon>Streptophyta</taxon>
        <taxon>Embryophyta</taxon>
        <taxon>Tracheophyta</taxon>
        <taxon>Spermatophyta</taxon>
        <taxon>Magnoliopsida</taxon>
        <taxon>eudicotyledons</taxon>
        <taxon>Gunneridae</taxon>
        <taxon>Pentapetalae</taxon>
        <taxon>rosids</taxon>
        <taxon>fabids</taxon>
        <taxon>Malpighiales</taxon>
        <taxon>Salicaceae</taxon>
        <taxon>Saliceae</taxon>
        <taxon>Salix</taxon>
    </lineage>
</organism>
<dbReference type="AlphaFoldDB" id="A0AAD6JYX0"/>
<evidence type="ECO:0000313" key="3">
    <source>
        <dbReference type="Proteomes" id="UP001162972"/>
    </source>
</evidence>
<protein>
    <submittedName>
        <fullName evidence="2">Uncharacterized protein</fullName>
    </submittedName>
</protein>
<sequence>MGENMDRESNGSFLKSLESFSFRIQYHGGEQCMAPLKEELLTIYPRISEVVPAISDVGNDNKQETLMDSSSHQKNGENDVSVRKPEKLSSKSSVSMAFKDQKLMPLTYKRRKVLAKANSLNFGKSLTANANLKSTITKESDQDFREGVKTVKIKFMGLKDMP</sequence>
<accession>A0AAD6JYX0</accession>
<dbReference type="EMBL" id="JAPFFJ010000013">
    <property type="protein sequence ID" value="KAJ6412875.1"/>
    <property type="molecule type" value="Genomic_DNA"/>
</dbReference>
<feature type="region of interest" description="Disordered" evidence="1">
    <location>
        <begin position="56"/>
        <end position="94"/>
    </location>
</feature>
<comment type="caution">
    <text evidence="2">The sequence shown here is derived from an EMBL/GenBank/DDBJ whole genome shotgun (WGS) entry which is preliminary data.</text>
</comment>
<dbReference type="Proteomes" id="UP001162972">
    <property type="component" value="Chromosome 5"/>
</dbReference>
<evidence type="ECO:0000256" key="1">
    <source>
        <dbReference type="SAM" id="MobiDB-lite"/>
    </source>
</evidence>